<feature type="compositionally biased region" description="Pro residues" evidence="1">
    <location>
        <begin position="489"/>
        <end position="498"/>
    </location>
</feature>
<keyword evidence="3" id="KW-1185">Reference proteome</keyword>
<feature type="compositionally biased region" description="Pro residues" evidence="1">
    <location>
        <begin position="684"/>
        <end position="694"/>
    </location>
</feature>
<feature type="region of interest" description="Disordered" evidence="1">
    <location>
        <begin position="648"/>
        <end position="764"/>
    </location>
</feature>
<proteinExistence type="predicted"/>
<sequence length="794" mass="82505">MGWWARLTGRGVEQGPLGPARRAPEPGWRDLPVQRLTFGAPELVADPQGFRAGLATWRDPSFLAPLGHLVSAQAPSGTGHGLAEPTRAAEVRFPARAGRVGAGDAGATVQRAVVDAGEVAVGLQAPESPVVTSGPVALSVSVPAAGLPAVAAPGSVQRTREETALHPPGDEEIRQPPADMTVIQIPADGGTAPVGDRREEVRGTPLQRVPQEPGRELTVARTVDLPVRTLTVAPRDERTPTVSDAGGPAGRGEADPVFVPEAAQAELVGDRPPAKGAVEPVVQRMEAEPAGRVHRPQPVGVDDRGADVVSAPLVGDRPLVQGIEQPPALVEARQDDQGPEAVSVPLVGARPPVQRMEEPPALVVARQDDQGPEVVSVPLVGARPPVQRMEEPPALVEARQDDQGPEVASVPLVGDRPLATGSVEPAVQRIEPLSTTDVNPPEVATPAAPVQRRLGLGAPLSAPPPSVQRSASPPQVQLPLRSRVGEPMPEVPRLPETPAPDRDREVAGPVVGDPLPPGETVAPLLADSPPMVLQRTEASPPETDSAVAPVPMPPRAEPGPQVRAGGESQAVRPVPLQSSRVPRPEPEGRVGLVGERGLELRAAPTPVQRTDEDAQGQPLAAVPEARVASVGGVPAPRPPSVQRVIQAAAPRVAPPAPKPTDPGSVAVAAGIAQRMPDGSVLFAPPLPVPGPESPPATLTQLPYVQRVYEPQPEPAPVQRAPDPPSPDPPPAAPPEPATTPQASAPPPPPPQPQAAQAESTDDLVRRLIDPLSRLLRAELRLDRERAGLRLDGRN</sequence>
<evidence type="ECO:0008006" key="4">
    <source>
        <dbReference type="Google" id="ProtNLM"/>
    </source>
</evidence>
<feature type="compositionally biased region" description="Pro residues" evidence="1">
    <location>
        <begin position="711"/>
        <end position="752"/>
    </location>
</feature>
<feature type="region of interest" description="Disordered" evidence="1">
    <location>
        <begin position="152"/>
        <end position="175"/>
    </location>
</feature>
<dbReference type="EMBL" id="VIVR01000001">
    <property type="protein sequence ID" value="TWE21106.1"/>
    <property type="molecule type" value="Genomic_DNA"/>
</dbReference>
<reference evidence="2 3" key="1">
    <citation type="submission" date="2019-06" db="EMBL/GenBank/DDBJ databases">
        <title>Sequencing the genomes of 1000 actinobacteria strains.</title>
        <authorList>
            <person name="Klenk H.-P."/>
        </authorList>
    </citation>
    <scope>NUCLEOTIDE SEQUENCE [LARGE SCALE GENOMIC DNA]</scope>
    <source>
        <strain evidence="2 3">DSM 41649</strain>
    </source>
</reference>
<evidence type="ECO:0000313" key="2">
    <source>
        <dbReference type="EMBL" id="TWE21106.1"/>
    </source>
</evidence>
<name>A0A561EZS0_9ACTN</name>
<comment type="caution">
    <text evidence="2">The sequence shown here is derived from an EMBL/GenBank/DDBJ whole genome shotgun (WGS) entry which is preliminary data.</text>
</comment>
<feature type="region of interest" description="Disordered" evidence="1">
    <location>
        <begin position="381"/>
        <end position="620"/>
    </location>
</feature>
<organism evidence="2 3">
    <name type="scientific">Kitasatospora atroaurantiaca</name>
    <dbReference type="NCBI Taxonomy" id="285545"/>
    <lineage>
        <taxon>Bacteria</taxon>
        <taxon>Bacillati</taxon>
        <taxon>Actinomycetota</taxon>
        <taxon>Actinomycetes</taxon>
        <taxon>Kitasatosporales</taxon>
        <taxon>Streptomycetaceae</taxon>
        <taxon>Kitasatospora</taxon>
    </lineage>
</organism>
<feature type="compositionally biased region" description="Basic and acidic residues" evidence="1">
    <location>
        <begin position="158"/>
        <end position="174"/>
    </location>
</feature>
<dbReference type="Proteomes" id="UP000318416">
    <property type="component" value="Unassembled WGS sequence"/>
</dbReference>
<evidence type="ECO:0000313" key="3">
    <source>
        <dbReference type="Proteomes" id="UP000318416"/>
    </source>
</evidence>
<protein>
    <recommendedName>
        <fullName evidence="4">Syndecan 1</fullName>
    </recommendedName>
</protein>
<accession>A0A561EZS0</accession>
<dbReference type="AlphaFoldDB" id="A0A561EZS0"/>
<gene>
    <name evidence="2" type="ORF">FB465_6273</name>
</gene>
<feature type="region of interest" description="Disordered" evidence="1">
    <location>
        <begin position="1"/>
        <end position="28"/>
    </location>
</feature>
<evidence type="ECO:0000256" key="1">
    <source>
        <dbReference type="SAM" id="MobiDB-lite"/>
    </source>
</evidence>